<evidence type="ECO:0000256" key="1">
    <source>
        <dbReference type="ARBA" id="ARBA00009437"/>
    </source>
</evidence>
<reference evidence="6 7" key="2">
    <citation type="submission" date="2018-08" db="EMBL/GenBank/DDBJ databases">
        <title>Acetobacter oryzifermentans sp. nov., isolated from Korea traditional vinegar and reclassification of Acetobacter pasteurianus subsp. ascendens (Henneberg 1898) as Acetobacter ascendens comb. nov.</title>
        <authorList>
            <person name="Cho G.Y."/>
            <person name="Lee S.H."/>
        </authorList>
    </citation>
    <scope>NUCLEOTIDE SEQUENCE [LARGE SCALE GENOMIC DNA]</scope>
    <source>
        <strain evidence="6 7">SH</strain>
    </source>
</reference>
<dbReference type="Pfam" id="PF03466">
    <property type="entry name" value="LysR_substrate"/>
    <property type="match status" value="1"/>
</dbReference>
<evidence type="ECO:0000256" key="2">
    <source>
        <dbReference type="ARBA" id="ARBA00023015"/>
    </source>
</evidence>
<evidence type="ECO:0000313" key="6">
    <source>
        <dbReference type="EMBL" id="AXM99781.1"/>
    </source>
</evidence>
<evidence type="ECO:0000259" key="5">
    <source>
        <dbReference type="PROSITE" id="PS50931"/>
    </source>
</evidence>
<keyword evidence="4" id="KW-0804">Transcription</keyword>
<evidence type="ECO:0000256" key="4">
    <source>
        <dbReference type="ARBA" id="ARBA00023163"/>
    </source>
</evidence>
<dbReference type="Proteomes" id="UP000256572">
    <property type="component" value="Chromosome"/>
</dbReference>
<dbReference type="InterPro" id="IPR005119">
    <property type="entry name" value="LysR_subst-bd"/>
</dbReference>
<dbReference type="CDD" id="cd08414">
    <property type="entry name" value="PBP2_LTTR_aromatics_like"/>
    <property type="match status" value="1"/>
</dbReference>
<dbReference type="FunFam" id="1.10.10.10:FF:000001">
    <property type="entry name" value="LysR family transcriptional regulator"/>
    <property type="match status" value="1"/>
</dbReference>
<protein>
    <submittedName>
        <fullName evidence="6">LysR family transcriptional regulator</fullName>
    </submittedName>
</protein>
<feature type="domain" description="HTH lysR-type" evidence="5">
    <location>
        <begin position="5"/>
        <end position="62"/>
    </location>
</feature>
<organism evidence="6 7">
    <name type="scientific">Acetobacter pomorum</name>
    <dbReference type="NCBI Taxonomy" id="65959"/>
    <lineage>
        <taxon>Bacteria</taxon>
        <taxon>Pseudomonadati</taxon>
        <taxon>Pseudomonadota</taxon>
        <taxon>Alphaproteobacteria</taxon>
        <taxon>Acetobacterales</taxon>
        <taxon>Acetobacteraceae</taxon>
        <taxon>Acetobacter</taxon>
    </lineage>
</organism>
<evidence type="ECO:0000256" key="3">
    <source>
        <dbReference type="ARBA" id="ARBA00023125"/>
    </source>
</evidence>
<keyword evidence="2" id="KW-0805">Transcription regulation</keyword>
<dbReference type="InterPro" id="IPR000847">
    <property type="entry name" value="LysR_HTH_N"/>
</dbReference>
<dbReference type="Pfam" id="PF00126">
    <property type="entry name" value="HTH_1"/>
    <property type="match status" value="1"/>
</dbReference>
<dbReference type="PROSITE" id="PS50931">
    <property type="entry name" value="HTH_LYSR"/>
    <property type="match status" value="1"/>
</dbReference>
<comment type="similarity">
    <text evidence="1">Belongs to the LysR transcriptional regulatory family.</text>
</comment>
<dbReference type="Gene3D" id="3.40.190.10">
    <property type="entry name" value="Periplasmic binding protein-like II"/>
    <property type="match status" value="2"/>
</dbReference>
<keyword evidence="3" id="KW-0238">DNA-binding</keyword>
<dbReference type="GO" id="GO:0003677">
    <property type="term" value="F:DNA binding"/>
    <property type="evidence" value="ECO:0007669"/>
    <property type="project" value="UniProtKB-KW"/>
</dbReference>
<evidence type="ECO:0000313" key="7">
    <source>
        <dbReference type="Proteomes" id="UP000256572"/>
    </source>
</evidence>
<sequence length="301" mass="34196">MVGNMNMEHLRAFLCLAERGNFSDAARDMGMSQPSLSKKIRRLEDVLGADLFMRTTHQTSLSAFGRNFLDEARNLLDHSNRVMERGQKLARGRAGTIRIGFTFSVMDLLTTILPQFSENDGRFDIVLEDMSSGEQEHALKTGQIDVGFMRHGRNEELNFLSLTHDNLVLLVPRDRHDIVGLADISSSNLPLVRFKKTFSYGIYDRTEQILNASLVQPAYTLWFNESLSVIQVVCSGLACAIIHRSSLSILSETEKNFTVHEIRHPSARWEVGMATYDVGINPARDIFRQKIFSYYNLEKFV</sequence>
<dbReference type="GO" id="GO:0032993">
    <property type="term" value="C:protein-DNA complex"/>
    <property type="evidence" value="ECO:0007669"/>
    <property type="project" value="TreeGrafter"/>
</dbReference>
<accession>A0AAN1U8F8</accession>
<dbReference type="SUPFAM" id="SSF53850">
    <property type="entry name" value="Periplasmic binding protein-like II"/>
    <property type="match status" value="1"/>
</dbReference>
<dbReference type="SUPFAM" id="SSF46785">
    <property type="entry name" value="Winged helix' DNA-binding domain"/>
    <property type="match status" value="1"/>
</dbReference>
<dbReference type="PANTHER" id="PTHR30346:SF28">
    <property type="entry name" value="HTH-TYPE TRANSCRIPTIONAL REGULATOR CYNR"/>
    <property type="match status" value="1"/>
</dbReference>
<dbReference type="InterPro" id="IPR036390">
    <property type="entry name" value="WH_DNA-bd_sf"/>
</dbReference>
<gene>
    <name evidence="6" type="ORF">CJF59_03925</name>
</gene>
<name>A0AAN1U8F8_9PROT</name>
<dbReference type="PRINTS" id="PR00039">
    <property type="entry name" value="HTHLYSR"/>
</dbReference>
<dbReference type="InterPro" id="IPR036388">
    <property type="entry name" value="WH-like_DNA-bd_sf"/>
</dbReference>
<proteinExistence type="inferred from homology"/>
<dbReference type="GO" id="GO:0003700">
    <property type="term" value="F:DNA-binding transcription factor activity"/>
    <property type="evidence" value="ECO:0007669"/>
    <property type="project" value="InterPro"/>
</dbReference>
<dbReference type="Gene3D" id="1.10.10.10">
    <property type="entry name" value="Winged helix-like DNA-binding domain superfamily/Winged helix DNA-binding domain"/>
    <property type="match status" value="1"/>
</dbReference>
<dbReference type="PANTHER" id="PTHR30346">
    <property type="entry name" value="TRANSCRIPTIONAL DUAL REGULATOR HCAR-RELATED"/>
    <property type="match status" value="1"/>
</dbReference>
<reference evidence="6 7" key="1">
    <citation type="submission" date="2017-09" db="EMBL/GenBank/DDBJ databases">
        <authorList>
            <person name="Kim K.H."/>
            <person name="Chun B.H."/>
            <person name="Han G.S."/>
            <person name="Hyun S.G."/>
            <person name="Jeon C.O."/>
        </authorList>
    </citation>
    <scope>NUCLEOTIDE SEQUENCE [LARGE SCALE GENOMIC DNA]</scope>
    <source>
        <strain evidence="6 7">SH</strain>
    </source>
</reference>
<dbReference type="EMBL" id="CP023189">
    <property type="protein sequence ID" value="AXM99781.1"/>
    <property type="molecule type" value="Genomic_DNA"/>
</dbReference>
<dbReference type="AlphaFoldDB" id="A0AAN1U8F8"/>